<name>A0A9P9APP4_9HYPO</name>
<dbReference type="PROSITE" id="PS01002">
    <property type="entry name" value="TCTP_1"/>
    <property type="match status" value="1"/>
</dbReference>
<proteinExistence type="inferred from homology"/>
<dbReference type="InterPro" id="IPR018105">
    <property type="entry name" value="Translational_control_tumour_p"/>
</dbReference>
<feature type="domain" description="TCTP" evidence="3">
    <location>
        <begin position="1"/>
        <end position="172"/>
    </location>
</feature>
<dbReference type="InterPro" id="IPR011323">
    <property type="entry name" value="Mss4/transl-control_tumour"/>
</dbReference>
<evidence type="ECO:0000256" key="2">
    <source>
        <dbReference type="PROSITE-ProRule" id="PRU01133"/>
    </source>
</evidence>
<evidence type="ECO:0000313" key="4">
    <source>
        <dbReference type="EMBL" id="KAH6893548.1"/>
    </source>
</evidence>
<dbReference type="AlphaFoldDB" id="A0A9P9APP4"/>
<dbReference type="InterPro" id="IPR034737">
    <property type="entry name" value="TCTP"/>
</dbReference>
<protein>
    <recommendedName>
        <fullName evidence="1">Translationally-controlled tumor protein homolog</fullName>
    </recommendedName>
</protein>
<reference evidence="4 5" key="1">
    <citation type="journal article" date="2021" name="Nat. Commun.">
        <title>Genetic determinants of endophytism in the Arabidopsis root mycobiome.</title>
        <authorList>
            <person name="Mesny F."/>
            <person name="Miyauchi S."/>
            <person name="Thiergart T."/>
            <person name="Pickel B."/>
            <person name="Atanasova L."/>
            <person name="Karlsson M."/>
            <person name="Huettel B."/>
            <person name="Barry K.W."/>
            <person name="Haridas S."/>
            <person name="Chen C."/>
            <person name="Bauer D."/>
            <person name="Andreopoulos W."/>
            <person name="Pangilinan J."/>
            <person name="LaButti K."/>
            <person name="Riley R."/>
            <person name="Lipzen A."/>
            <person name="Clum A."/>
            <person name="Drula E."/>
            <person name="Henrissat B."/>
            <person name="Kohler A."/>
            <person name="Grigoriev I.V."/>
            <person name="Martin F.M."/>
            <person name="Hacquard S."/>
        </authorList>
    </citation>
    <scope>NUCLEOTIDE SEQUENCE [LARGE SCALE GENOMIC DNA]</scope>
    <source>
        <strain evidence="4 5">MPI-CAGE-CH-0241</strain>
    </source>
</reference>
<dbReference type="EMBL" id="JAGPYM010000006">
    <property type="protein sequence ID" value="KAH6893548.1"/>
    <property type="molecule type" value="Genomic_DNA"/>
</dbReference>
<accession>A0A9P9APP4</accession>
<dbReference type="GO" id="GO:0005509">
    <property type="term" value="F:calcium ion binding"/>
    <property type="evidence" value="ECO:0007669"/>
    <property type="project" value="TreeGrafter"/>
</dbReference>
<dbReference type="Pfam" id="PF00838">
    <property type="entry name" value="TCTP"/>
    <property type="match status" value="1"/>
</dbReference>
<dbReference type="InterPro" id="IPR011057">
    <property type="entry name" value="Mss4-like_sf"/>
</dbReference>
<dbReference type="PRINTS" id="PR01653">
    <property type="entry name" value="TCTPROTEIN"/>
</dbReference>
<dbReference type="PANTHER" id="PTHR11991">
    <property type="entry name" value="TRANSLATIONALLY CONTROLLED TUMOR PROTEIN-RELATED"/>
    <property type="match status" value="1"/>
</dbReference>
<evidence type="ECO:0000259" key="3">
    <source>
        <dbReference type="PROSITE" id="PS51797"/>
    </source>
</evidence>
<dbReference type="GO" id="GO:0005737">
    <property type="term" value="C:cytoplasm"/>
    <property type="evidence" value="ECO:0007669"/>
    <property type="project" value="TreeGrafter"/>
</dbReference>
<dbReference type="SUPFAM" id="SSF51316">
    <property type="entry name" value="Mss4-like"/>
    <property type="match status" value="1"/>
</dbReference>
<dbReference type="OrthoDB" id="10248936at2759"/>
<gene>
    <name evidence="4" type="ORF">B0T10DRAFT_482508</name>
</gene>
<dbReference type="PROSITE" id="PS51797">
    <property type="entry name" value="TCTP_3"/>
    <property type="match status" value="1"/>
</dbReference>
<organism evidence="4 5">
    <name type="scientific">Thelonectria olida</name>
    <dbReference type="NCBI Taxonomy" id="1576542"/>
    <lineage>
        <taxon>Eukaryota</taxon>
        <taxon>Fungi</taxon>
        <taxon>Dikarya</taxon>
        <taxon>Ascomycota</taxon>
        <taxon>Pezizomycotina</taxon>
        <taxon>Sordariomycetes</taxon>
        <taxon>Hypocreomycetidae</taxon>
        <taxon>Hypocreales</taxon>
        <taxon>Nectriaceae</taxon>
        <taxon>Thelonectria</taxon>
    </lineage>
</organism>
<keyword evidence="5" id="KW-1185">Reference proteome</keyword>
<sequence length="172" mass="19239">MLIYKDILSGDELISDSYNIKEVHDGSVIEVDCTMITIGAVDVDIGANASAEEAEEGLEDTAKKENDIIYSFQLQEQPPLDKKAYKEHLGRYYKKVKAKLDENGASAEEKAAFAKACKEVLEKVRANIKDYEFLIGESMDEGNGMLVLLNYREDGVTPYVTYFKHGLVETKV</sequence>
<dbReference type="Proteomes" id="UP000777438">
    <property type="component" value="Unassembled WGS sequence"/>
</dbReference>
<dbReference type="InterPro" id="IPR018103">
    <property type="entry name" value="Translation_control_tumour_CS"/>
</dbReference>
<evidence type="ECO:0000256" key="1">
    <source>
        <dbReference type="ARBA" id="ARBA00014759"/>
    </source>
</evidence>
<dbReference type="PANTHER" id="PTHR11991:SF0">
    <property type="entry name" value="TRANSLATIONALLY-CONTROLLED TUMOR PROTEIN"/>
    <property type="match status" value="1"/>
</dbReference>
<evidence type="ECO:0000313" key="5">
    <source>
        <dbReference type="Proteomes" id="UP000777438"/>
    </source>
</evidence>
<dbReference type="Gene3D" id="2.170.150.10">
    <property type="entry name" value="Metal Binding Protein, Guanine Nucleotide Exchange Factor, Chain A"/>
    <property type="match status" value="1"/>
</dbReference>
<comment type="caution">
    <text evidence="4">The sequence shown here is derived from an EMBL/GenBank/DDBJ whole genome shotgun (WGS) entry which is preliminary data.</text>
</comment>
<comment type="similarity">
    <text evidence="2">Belongs to the TCTP family.</text>
</comment>